<evidence type="ECO:0000313" key="3">
    <source>
        <dbReference type="Proteomes" id="UP000192907"/>
    </source>
</evidence>
<keyword evidence="1" id="KW-0732">Signal</keyword>
<keyword evidence="3" id="KW-1185">Reference proteome</keyword>
<dbReference type="InterPro" id="IPR038537">
    <property type="entry name" value="TatT_sf"/>
</dbReference>
<protein>
    <submittedName>
        <fullName evidence="2">TRAP transporter T-component</fullName>
    </submittedName>
</protein>
<evidence type="ECO:0000313" key="2">
    <source>
        <dbReference type="EMBL" id="SMF59648.1"/>
    </source>
</evidence>
<dbReference type="Proteomes" id="UP000192907">
    <property type="component" value="Unassembled WGS sequence"/>
</dbReference>
<feature type="signal peptide" evidence="1">
    <location>
        <begin position="1"/>
        <end position="24"/>
    </location>
</feature>
<gene>
    <name evidence="2" type="ORF">SAMN06296036_12031</name>
</gene>
<dbReference type="InterPro" id="IPR031823">
    <property type="entry name" value="TatT"/>
</dbReference>
<dbReference type="Gene3D" id="1.25.40.920">
    <property type="entry name" value="TRAP transporter T-component"/>
    <property type="match status" value="1"/>
</dbReference>
<proteinExistence type="predicted"/>
<dbReference type="EMBL" id="FWZT01000020">
    <property type="protein sequence ID" value="SMF59648.1"/>
    <property type="molecule type" value="Genomic_DNA"/>
</dbReference>
<dbReference type="AlphaFoldDB" id="A0A1Y6CFW7"/>
<organism evidence="2 3">
    <name type="scientific">Pseudobacteriovorax antillogorgiicola</name>
    <dbReference type="NCBI Taxonomy" id="1513793"/>
    <lineage>
        <taxon>Bacteria</taxon>
        <taxon>Pseudomonadati</taxon>
        <taxon>Bdellovibrionota</taxon>
        <taxon>Oligoflexia</taxon>
        <taxon>Oligoflexales</taxon>
        <taxon>Pseudobacteriovoracaceae</taxon>
        <taxon>Pseudobacteriovorax</taxon>
    </lineage>
</organism>
<dbReference type="RefSeq" id="WP_132322945.1">
    <property type="nucleotide sequence ID" value="NZ_FWZT01000020.1"/>
</dbReference>
<evidence type="ECO:0000256" key="1">
    <source>
        <dbReference type="SAM" id="SignalP"/>
    </source>
</evidence>
<dbReference type="Pfam" id="PF16811">
    <property type="entry name" value="TAtT"/>
    <property type="match status" value="1"/>
</dbReference>
<dbReference type="PROSITE" id="PS51257">
    <property type="entry name" value="PROKAR_LIPOPROTEIN"/>
    <property type="match status" value="1"/>
</dbReference>
<dbReference type="STRING" id="1513793.SAMN06296036_12031"/>
<name>A0A1Y6CFW7_9BACT</name>
<reference evidence="3" key="1">
    <citation type="submission" date="2017-04" db="EMBL/GenBank/DDBJ databases">
        <authorList>
            <person name="Varghese N."/>
            <person name="Submissions S."/>
        </authorList>
    </citation>
    <scope>NUCLEOTIDE SEQUENCE [LARGE SCALE GENOMIC DNA]</scope>
    <source>
        <strain evidence="3">RKEM611</strain>
    </source>
</reference>
<sequence length="319" mass="35896">MLRLVLLCFVFASLLSGCSIQRLAIGQLAPALSSASPKLQEEKNWDLFKTATPGSLQLAEILLVSDPGNEDLLALLTKGYAAYGYVVNDTEYLHERLADVDEVQHKSRALFNLAKGLEYGFAYLEEQGVSYLAMLEEGKKGRSLDYLNSKLDKGDGLDLETTFFTGTAWLLLANLRKDNMILVSQISSAFQLIEWVCTNKPNYQNGLCSAMTGVFHLARPKTLGGKPELAVKLMQEAMKKHPDNLLIPVVYMEWYLIPFEKQDEFQAIKRKLAPKFKDRAKQHFIPGETLQSKSSMLNLFNAMAEKRFQAIIRNEGELF</sequence>
<accession>A0A1Y6CFW7</accession>
<feature type="chain" id="PRO_5012057166" evidence="1">
    <location>
        <begin position="25"/>
        <end position="319"/>
    </location>
</feature>
<dbReference type="OrthoDB" id="5290315at2"/>